<dbReference type="RefSeq" id="WP_157097040.1">
    <property type="nucleotide sequence ID" value="NZ_CP015005.1"/>
</dbReference>
<gene>
    <name evidence="1" type="ORF">AA2016_2300</name>
    <name evidence="2" type="ORF">FHS67_002108</name>
</gene>
<sequence>MPYTKLALARFCVLAAMRLLPPDSWAFERLGWVNDSLKMQMGRHRAPGES</sequence>
<accession>A0AAC8YN53</accession>
<evidence type="ECO:0000313" key="4">
    <source>
        <dbReference type="Proteomes" id="UP000577697"/>
    </source>
</evidence>
<dbReference type="Proteomes" id="UP000075755">
    <property type="component" value="Chromosome"/>
</dbReference>
<dbReference type="EMBL" id="JACICB010000007">
    <property type="protein sequence ID" value="MBB3705789.1"/>
    <property type="molecule type" value="Genomic_DNA"/>
</dbReference>
<proteinExistence type="predicted"/>
<evidence type="ECO:0000313" key="1">
    <source>
        <dbReference type="EMBL" id="AMS41228.1"/>
    </source>
</evidence>
<evidence type="ECO:0000313" key="2">
    <source>
        <dbReference type="EMBL" id="MBB3705789.1"/>
    </source>
</evidence>
<keyword evidence="4" id="KW-1185">Reference proteome</keyword>
<reference evidence="2 4" key="2">
    <citation type="submission" date="2020-08" db="EMBL/GenBank/DDBJ databases">
        <title>Genomic Encyclopedia of Type Strains, Phase IV (KMG-IV): sequencing the most valuable type-strain genomes for metagenomic binning, comparative biology and taxonomic classification.</title>
        <authorList>
            <person name="Goeker M."/>
        </authorList>
    </citation>
    <scope>NUCLEOTIDE SEQUENCE [LARGE SCALE GENOMIC DNA]</scope>
    <source>
        <strain evidence="2 4">DSM 10368</strain>
    </source>
</reference>
<name>A0AAC8YN53_AMIAI</name>
<evidence type="ECO:0000313" key="3">
    <source>
        <dbReference type="Proteomes" id="UP000075755"/>
    </source>
</evidence>
<reference evidence="1 3" key="1">
    <citation type="submission" date="2016-03" db="EMBL/GenBank/DDBJ databases">
        <title>Complete genome of Aminobacter aminovorans KCTC 2477.</title>
        <authorList>
            <person name="Kim K.M."/>
        </authorList>
    </citation>
    <scope>NUCLEOTIDE SEQUENCE [LARGE SCALE GENOMIC DNA]</scope>
    <source>
        <strain evidence="1 3">KCTC 2477</strain>
    </source>
</reference>
<dbReference type="KEGG" id="aak:AA2016_2300"/>
<dbReference type="EMBL" id="CP015005">
    <property type="protein sequence ID" value="AMS41228.1"/>
    <property type="molecule type" value="Genomic_DNA"/>
</dbReference>
<dbReference type="AlphaFoldDB" id="A0AAC8YN53"/>
<protein>
    <submittedName>
        <fullName evidence="1">Uncharacterized protein</fullName>
    </submittedName>
</protein>
<organism evidence="1 3">
    <name type="scientific">Aminobacter aminovorans</name>
    <name type="common">Chelatobacter heintzii</name>
    <dbReference type="NCBI Taxonomy" id="83263"/>
    <lineage>
        <taxon>Bacteria</taxon>
        <taxon>Pseudomonadati</taxon>
        <taxon>Pseudomonadota</taxon>
        <taxon>Alphaproteobacteria</taxon>
        <taxon>Hyphomicrobiales</taxon>
        <taxon>Phyllobacteriaceae</taxon>
        <taxon>Aminobacter</taxon>
    </lineage>
</organism>
<dbReference type="Proteomes" id="UP000577697">
    <property type="component" value="Unassembled WGS sequence"/>
</dbReference>